<gene>
    <name evidence="3" type="ORF">GCM10010339_42310</name>
</gene>
<dbReference type="Proteomes" id="UP000655443">
    <property type="component" value="Unassembled WGS sequence"/>
</dbReference>
<evidence type="ECO:0000313" key="4">
    <source>
        <dbReference type="Proteomes" id="UP000655443"/>
    </source>
</evidence>
<organism evidence="3 4">
    <name type="scientific">Streptomyces alanosinicus</name>
    <dbReference type="NCBI Taxonomy" id="68171"/>
    <lineage>
        <taxon>Bacteria</taxon>
        <taxon>Bacillati</taxon>
        <taxon>Actinomycetota</taxon>
        <taxon>Actinomycetes</taxon>
        <taxon>Kitasatosporales</taxon>
        <taxon>Streptomycetaceae</taxon>
        <taxon>Streptomyces</taxon>
    </lineage>
</organism>
<dbReference type="EMBL" id="BMVG01000009">
    <property type="protein sequence ID" value="GHE05636.1"/>
    <property type="molecule type" value="Genomic_DNA"/>
</dbReference>
<dbReference type="RefSeq" id="WP_189954645.1">
    <property type="nucleotide sequence ID" value="NZ_BMVG01000009.1"/>
</dbReference>
<reference evidence="3" key="1">
    <citation type="journal article" date="2014" name="Int. J. Syst. Evol. Microbiol.">
        <title>Complete genome sequence of Corynebacterium casei LMG S-19264T (=DSM 44701T), isolated from a smear-ripened cheese.</title>
        <authorList>
            <consortium name="US DOE Joint Genome Institute (JGI-PGF)"/>
            <person name="Walter F."/>
            <person name="Albersmeier A."/>
            <person name="Kalinowski J."/>
            <person name="Ruckert C."/>
        </authorList>
    </citation>
    <scope>NUCLEOTIDE SEQUENCE</scope>
    <source>
        <strain evidence="3">JCM 4714</strain>
    </source>
</reference>
<name>A0A918YJS9_9ACTN</name>
<evidence type="ECO:0000313" key="3">
    <source>
        <dbReference type="EMBL" id="GHE05636.1"/>
    </source>
</evidence>
<dbReference type="AlphaFoldDB" id="A0A918YJS9"/>
<accession>A0A918YJS9</accession>
<keyword evidence="2" id="KW-0812">Transmembrane</keyword>
<keyword evidence="2" id="KW-0472">Membrane</keyword>
<feature type="region of interest" description="Disordered" evidence="1">
    <location>
        <begin position="97"/>
        <end position="118"/>
    </location>
</feature>
<keyword evidence="2" id="KW-1133">Transmembrane helix</keyword>
<feature type="transmembrane region" description="Helical" evidence="2">
    <location>
        <begin position="33"/>
        <end position="55"/>
    </location>
</feature>
<protein>
    <submittedName>
        <fullName evidence="3">Uncharacterized protein</fullName>
    </submittedName>
</protein>
<sequence>MSARRAVLLVTGAATGILAIAFAVVGSRRADHIATLVSALVAVVGLGVAVGAAAVPAMSGRRSIRVSGTGAATAAGSGSAVSGAAVSVANGTETIEVSRSGTAEARDDGEATSGIRRL</sequence>
<reference evidence="3" key="2">
    <citation type="submission" date="2020-09" db="EMBL/GenBank/DDBJ databases">
        <authorList>
            <person name="Sun Q."/>
            <person name="Ohkuma M."/>
        </authorList>
    </citation>
    <scope>NUCLEOTIDE SEQUENCE</scope>
    <source>
        <strain evidence="3">JCM 4714</strain>
    </source>
</reference>
<evidence type="ECO:0000256" key="2">
    <source>
        <dbReference type="SAM" id="Phobius"/>
    </source>
</evidence>
<keyword evidence="4" id="KW-1185">Reference proteome</keyword>
<comment type="caution">
    <text evidence="3">The sequence shown here is derived from an EMBL/GenBank/DDBJ whole genome shotgun (WGS) entry which is preliminary data.</text>
</comment>
<evidence type="ECO:0000256" key="1">
    <source>
        <dbReference type="SAM" id="MobiDB-lite"/>
    </source>
</evidence>
<proteinExistence type="predicted"/>